<keyword evidence="2" id="KW-0313">Glucose metabolism</keyword>
<proteinExistence type="inferred from homology"/>
<dbReference type="AlphaFoldDB" id="A0A3D8P8F7"/>
<evidence type="ECO:0000256" key="2">
    <source>
        <dbReference type="ARBA" id="ARBA00022526"/>
    </source>
</evidence>
<evidence type="ECO:0000313" key="4">
    <source>
        <dbReference type="Proteomes" id="UP000256679"/>
    </source>
</evidence>
<reference evidence="3 4" key="1">
    <citation type="submission" date="2018-05" db="EMBL/GenBank/DDBJ databases">
        <title>Whole genome sequencing of Paracoccus thiocyanatus SST.</title>
        <authorList>
            <person name="Ghosh W."/>
            <person name="Rameez M.J."/>
            <person name="Roy C."/>
        </authorList>
    </citation>
    <scope>NUCLEOTIDE SEQUENCE [LARGE SCALE GENOMIC DNA]</scope>
    <source>
        <strain evidence="3 4">SST</strain>
    </source>
</reference>
<evidence type="ECO:0000256" key="1">
    <source>
        <dbReference type="ARBA" id="ARBA00005564"/>
    </source>
</evidence>
<dbReference type="PANTHER" id="PTHR30344">
    <property type="entry name" value="6-PHOSPHOGLUCONOLACTONASE-RELATED"/>
    <property type="match status" value="1"/>
</dbReference>
<dbReference type="Gene3D" id="2.130.10.10">
    <property type="entry name" value="YVTN repeat-like/Quinoprotein amine dehydrogenase"/>
    <property type="match status" value="1"/>
</dbReference>
<dbReference type="Pfam" id="PF10282">
    <property type="entry name" value="Lactonase"/>
    <property type="match status" value="1"/>
</dbReference>
<gene>
    <name evidence="3" type="ORF">DIE28_16600</name>
</gene>
<protein>
    <recommendedName>
        <fullName evidence="5">6-phosphogluconolactonase, cycloisomerase 2 family</fullName>
    </recommendedName>
</protein>
<dbReference type="Proteomes" id="UP000256679">
    <property type="component" value="Unassembled WGS sequence"/>
</dbReference>
<organism evidence="3 4">
    <name type="scientific">Paracoccus thiocyanatus</name>
    <dbReference type="NCBI Taxonomy" id="34006"/>
    <lineage>
        <taxon>Bacteria</taxon>
        <taxon>Pseudomonadati</taxon>
        <taxon>Pseudomonadota</taxon>
        <taxon>Alphaproteobacteria</taxon>
        <taxon>Rhodobacterales</taxon>
        <taxon>Paracoccaceae</taxon>
        <taxon>Paracoccus</taxon>
    </lineage>
</organism>
<dbReference type="GO" id="GO:0006006">
    <property type="term" value="P:glucose metabolic process"/>
    <property type="evidence" value="ECO:0007669"/>
    <property type="project" value="UniProtKB-KW"/>
</dbReference>
<dbReference type="InterPro" id="IPR019405">
    <property type="entry name" value="Lactonase_7-beta_prop"/>
</dbReference>
<evidence type="ECO:0008006" key="5">
    <source>
        <dbReference type="Google" id="ProtNLM"/>
    </source>
</evidence>
<evidence type="ECO:0000313" key="3">
    <source>
        <dbReference type="EMBL" id="RDW11922.1"/>
    </source>
</evidence>
<keyword evidence="4" id="KW-1185">Reference proteome</keyword>
<dbReference type="PANTHER" id="PTHR30344:SF1">
    <property type="entry name" value="6-PHOSPHOGLUCONOLACTONASE"/>
    <property type="match status" value="1"/>
</dbReference>
<dbReference type="SUPFAM" id="SSF51004">
    <property type="entry name" value="C-terminal (heme d1) domain of cytochrome cd1-nitrite reductase"/>
    <property type="match status" value="1"/>
</dbReference>
<comment type="caution">
    <text evidence="3">The sequence shown here is derived from an EMBL/GenBank/DDBJ whole genome shotgun (WGS) entry which is preliminary data.</text>
</comment>
<keyword evidence="2" id="KW-0119">Carbohydrate metabolism</keyword>
<name>A0A3D8P8F7_9RHOB</name>
<dbReference type="EMBL" id="QFCQ01000155">
    <property type="protein sequence ID" value="RDW11922.1"/>
    <property type="molecule type" value="Genomic_DNA"/>
</dbReference>
<accession>A0A3D8P8F7</accession>
<sequence length="384" mass="41402">MRPAFLYVGSRRKGPSSWSPPPAGGFGIGIHRFDCETGTVTAVGRVAPELSVGYLLHDARRSVLYALHEAMTLPDRKRGGGGMIAAFRVDPETGALTEISRSPSFGTLPCHATLDAEGRHLLVVHHTGHTPVTRTRKTAQGYEIVLEYDEAATVMFPLDNAGRIQPPCHVRSHDGRGALPDQTHSQLHCIRHLPGTELFAVCDKGGDRVTLLRQARETLHPVRDIPAPPGSSPRSCLTHPRLPVLYANFETAPLLHAYRWSADGEMQRIAAIAPWAPCAGPQPALMPSDMAISADGSRLYLLLRGPEALTTCLLHPDGRPEPIDTRPLHVENPRAVALSPDGAHLLVAAVVSQEVAVWPLNKDGLPVGEGRRQPCAHAGCMAFA</sequence>
<comment type="similarity">
    <text evidence="1">Belongs to the cycloisomerase 2 family.</text>
</comment>
<dbReference type="InterPro" id="IPR011048">
    <property type="entry name" value="Haem_d1_sf"/>
</dbReference>
<dbReference type="InterPro" id="IPR050282">
    <property type="entry name" value="Cycloisomerase_2"/>
</dbReference>
<dbReference type="InterPro" id="IPR015943">
    <property type="entry name" value="WD40/YVTN_repeat-like_dom_sf"/>
</dbReference>
<dbReference type="GO" id="GO:0017057">
    <property type="term" value="F:6-phosphogluconolactonase activity"/>
    <property type="evidence" value="ECO:0007669"/>
    <property type="project" value="TreeGrafter"/>
</dbReference>
<dbReference type="RefSeq" id="WP_115757203.1">
    <property type="nucleotide sequence ID" value="NZ_QFCQ01000155.1"/>
</dbReference>